<feature type="transmembrane region" description="Helical" evidence="1">
    <location>
        <begin position="267"/>
        <end position="287"/>
    </location>
</feature>
<feature type="transmembrane region" description="Helical" evidence="1">
    <location>
        <begin position="24"/>
        <end position="47"/>
    </location>
</feature>
<feature type="transmembrane region" description="Helical" evidence="1">
    <location>
        <begin position="299"/>
        <end position="321"/>
    </location>
</feature>
<evidence type="ECO:0000256" key="1">
    <source>
        <dbReference type="SAM" id="Phobius"/>
    </source>
</evidence>
<keyword evidence="1" id="KW-1133">Transmembrane helix</keyword>
<evidence type="ECO:0000313" key="3">
    <source>
        <dbReference type="Proteomes" id="UP001162261"/>
    </source>
</evidence>
<comment type="caution">
    <text evidence="2">The sequence shown here is derived from an EMBL/GenBank/DDBJ whole genome shotgun (WGS) entry which is preliminary data.</text>
</comment>
<reference evidence="2" key="1">
    <citation type="submission" date="2022-09" db="EMBL/GenBank/DDBJ databases">
        <title>Intensive care unit water sources are persistently colonized with multi-drug resistant bacteria and are the site of extensive horizontal gene transfer of antibiotic resistance genes.</title>
        <authorList>
            <person name="Diorio-Toth L."/>
        </authorList>
    </citation>
    <scope>NUCLEOTIDE SEQUENCE</scope>
    <source>
        <strain evidence="2">GD03649</strain>
    </source>
</reference>
<dbReference type="EMBL" id="JAOCLH010000007">
    <property type="protein sequence ID" value="MDH2171885.1"/>
    <property type="molecule type" value="Genomic_DNA"/>
</dbReference>
<protein>
    <submittedName>
        <fullName evidence="2">Uncharacterized protein</fullName>
    </submittedName>
</protein>
<sequence>MKDYYGIDAGLVVSIESSEKVKSILLFLLFFAITTIFIYFSILYFISNGFLNYIAIGFVVSCLCVLFCIFYLLLESINTEIVFNEDHLLYRKVFTVKKVLYSEIKGYEILSFRKRSRLLLIDQHHQIVNISSDFESYKRICNMFMAHFEDIEVVNKREQEQNFIQEHTKNISSEQQQKYLKYALRFRKILDVLTVIIFFLAPIFDWSDLLFHGMALVYLYLSYPKHHNFYIIYMQKAKISTEVLSFLIMLVCNYLFLRGIIQHYDLAFLFYSLICMSFLLSSLYIVFKKKFAQKMKRQMIMVIALAIPVVGIYSASLVRIVNSINDNSILSSQDVQVVNKEKSEGVWRVGARRHSLSHYYLDVQMPNDRNQRVEVRSGAYNHANIDGTYTMILHQGNLGITWSAYELQ</sequence>
<dbReference type="AlphaFoldDB" id="A0AA42XEB3"/>
<accession>A0AA42XEB3</accession>
<feature type="transmembrane region" description="Helical" evidence="1">
    <location>
        <begin position="53"/>
        <end position="74"/>
    </location>
</feature>
<proteinExistence type="predicted"/>
<keyword evidence="1" id="KW-0812">Transmembrane</keyword>
<evidence type="ECO:0000313" key="2">
    <source>
        <dbReference type="EMBL" id="MDH2171885.1"/>
    </source>
</evidence>
<feature type="transmembrane region" description="Helical" evidence="1">
    <location>
        <begin position="210"/>
        <end position="231"/>
    </location>
</feature>
<keyword evidence="1" id="KW-0472">Membrane</keyword>
<dbReference type="RefSeq" id="WP_279693432.1">
    <property type="nucleotide sequence ID" value="NZ_JAOCCI010000012.1"/>
</dbReference>
<feature type="transmembrane region" description="Helical" evidence="1">
    <location>
        <begin position="243"/>
        <end position="261"/>
    </location>
</feature>
<name>A0AA42XEB3_ACIJO</name>
<organism evidence="2 3">
    <name type="scientific">Acinetobacter johnsonii</name>
    <dbReference type="NCBI Taxonomy" id="40214"/>
    <lineage>
        <taxon>Bacteria</taxon>
        <taxon>Pseudomonadati</taxon>
        <taxon>Pseudomonadota</taxon>
        <taxon>Gammaproteobacteria</taxon>
        <taxon>Moraxellales</taxon>
        <taxon>Moraxellaceae</taxon>
        <taxon>Acinetobacter</taxon>
    </lineage>
</organism>
<gene>
    <name evidence="2" type="ORF">N5J46_05490</name>
</gene>
<feature type="transmembrane region" description="Helical" evidence="1">
    <location>
        <begin position="186"/>
        <end position="204"/>
    </location>
</feature>
<dbReference type="Proteomes" id="UP001162261">
    <property type="component" value="Unassembled WGS sequence"/>
</dbReference>